<feature type="compositionally biased region" description="Low complexity" evidence="1">
    <location>
        <begin position="193"/>
        <end position="208"/>
    </location>
</feature>
<evidence type="ECO:0000259" key="2">
    <source>
        <dbReference type="Pfam" id="PF12776"/>
    </source>
</evidence>
<dbReference type="Pfam" id="PF12776">
    <property type="entry name" value="Myb_DNA-bind_3"/>
    <property type="match status" value="1"/>
</dbReference>
<keyword evidence="4" id="KW-1185">Reference proteome</keyword>
<dbReference type="EMBL" id="KB445575">
    <property type="protein sequence ID" value="EMD92602.1"/>
    <property type="molecule type" value="Genomic_DNA"/>
</dbReference>
<name>M2UXT8_COCH5</name>
<evidence type="ECO:0000313" key="3">
    <source>
        <dbReference type="EMBL" id="EMD92602.1"/>
    </source>
</evidence>
<dbReference type="Proteomes" id="UP000016936">
    <property type="component" value="Unassembled WGS sequence"/>
</dbReference>
<evidence type="ECO:0000256" key="1">
    <source>
        <dbReference type="SAM" id="MobiDB-lite"/>
    </source>
</evidence>
<reference evidence="3 4" key="1">
    <citation type="journal article" date="2012" name="PLoS Pathog.">
        <title>Diverse lifestyles and strategies of plant pathogenesis encoded in the genomes of eighteen Dothideomycetes fungi.</title>
        <authorList>
            <person name="Ohm R.A."/>
            <person name="Feau N."/>
            <person name="Henrissat B."/>
            <person name="Schoch C.L."/>
            <person name="Horwitz B.A."/>
            <person name="Barry K.W."/>
            <person name="Condon B.J."/>
            <person name="Copeland A.C."/>
            <person name="Dhillon B."/>
            <person name="Glaser F."/>
            <person name="Hesse C.N."/>
            <person name="Kosti I."/>
            <person name="LaButti K."/>
            <person name="Lindquist E.A."/>
            <person name="Lucas S."/>
            <person name="Salamov A.A."/>
            <person name="Bradshaw R.E."/>
            <person name="Ciuffetti L."/>
            <person name="Hamelin R.C."/>
            <person name="Kema G.H.J."/>
            <person name="Lawrence C."/>
            <person name="Scott J.A."/>
            <person name="Spatafora J.W."/>
            <person name="Turgeon B.G."/>
            <person name="de Wit P.J.G.M."/>
            <person name="Zhong S."/>
            <person name="Goodwin S.B."/>
            <person name="Grigoriev I.V."/>
        </authorList>
    </citation>
    <scope>NUCLEOTIDE SEQUENCE [LARGE SCALE GENOMIC DNA]</scope>
    <source>
        <strain evidence="4">C5 / ATCC 48332 / race O</strain>
    </source>
</reference>
<reference evidence="4" key="2">
    <citation type="journal article" date="2013" name="PLoS Genet.">
        <title>Comparative genome structure, secondary metabolite, and effector coding capacity across Cochliobolus pathogens.</title>
        <authorList>
            <person name="Condon B.J."/>
            <person name="Leng Y."/>
            <person name="Wu D."/>
            <person name="Bushley K.E."/>
            <person name="Ohm R.A."/>
            <person name="Otillar R."/>
            <person name="Martin J."/>
            <person name="Schackwitz W."/>
            <person name="Grimwood J."/>
            <person name="MohdZainudin N."/>
            <person name="Xue C."/>
            <person name="Wang R."/>
            <person name="Manning V.A."/>
            <person name="Dhillon B."/>
            <person name="Tu Z.J."/>
            <person name="Steffenson B.J."/>
            <person name="Salamov A."/>
            <person name="Sun H."/>
            <person name="Lowry S."/>
            <person name="LaButti K."/>
            <person name="Han J."/>
            <person name="Copeland A."/>
            <person name="Lindquist E."/>
            <person name="Barry K."/>
            <person name="Schmutz J."/>
            <person name="Baker S.E."/>
            <person name="Ciuffetti L.M."/>
            <person name="Grigoriev I.V."/>
            <person name="Zhong S."/>
            <person name="Turgeon B.G."/>
        </authorList>
    </citation>
    <scope>NUCLEOTIDE SEQUENCE [LARGE SCALE GENOMIC DNA]</scope>
    <source>
        <strain evidence="4">C5 / ATCC 48332 / race O</strain>
    </source>
</reference>
<dbReference type="PANTHER" id="PTHR46929:SF3">
    <property type="entry name" value="MYB_SANT-LIKE DOMAIN-CONTAINING PROTEIN"/>
    <property type="match status" value="1"/>
</dbReference>
<gene>
    <name evidence="3" type="ORF">COCHEDRAFT_1021300</name>
</gene>
<feature type="non-terminal residue" evidence="3">
    <location>
        <position position="250"/>
    </location>
</feature>
<accession>M2UXT8</accession>
<proteinExistence type="predicted"/>
<dbReference type="InterPro" id="IPR024752">
    <property type="entry name" value="Myb/SANT-like_dom"/>
</dbReference>
<feature type="compositionally biased region" description="Low complexity" evidence="1">
    <location>
        <begin position="26"/>
        <end position="41"/>
    </location>
</feature>
<dbReference type="HOGENOM" id="CLU_1113581_0_0_1"/>
<organism evidence="3 4">
    <name type="scientific">Cochliobolus heterostrophus (strain C5 / ATCC 48332 / race O)</name>
    <name type="common">Southern corn leaf blight fungus</name>
    <name type="synonym">Bipolaris maydis</name>
    <dbReference type="NCBI Taxonomy" id="701091"/>
    <lineage>
        <taxon>Eukaryota</taxon>
        <taxon>Fungi</taxon>
        <taxon>Dikarya</taxon>
        <taxon>Ascomycota</taxon>
        <taxon>Pezizomycotina</taxon>
        <taxon>Dothideomycetes</taxon>
        <taxon>Pleosporomycetidae</taxon>
        <taxon>Pleosporales</taxon>
        <taxon>Pleosporineae</taxon>
        <taxon>Pleosporaceae</taxon>
        <taxon>Bipolaris</taxon>
    </lineage>
</organism>
<feature type="region of interest" description="Disordered" evidence="1">
    <location>
        <begin position="186"/>
        <end position="223"/>
    </location>
</feature>
<feature type="compositionally biased region" description="Polar residues" evidence="1">
    <location>
        <begin position="1"/>
        <end position="16"/>
    </location>
</feature>
<dbReference type="PANTHER" id="PTHR46929">
    <property type="entry name" value="EXPRESSED PROTEIN"/>
    <property type="match status" value="1"/>
</dbReference>
<dbReference type="AlphaFoldDB" id="M2UXT8"/>
<protein>
    <recommendedName>
        <fullName evidence="2">Myb/SANT-like domain-containing protein</fullName>
    </recommendedName>
</protein>
<feature type="domain" description="Myb/SANT-like" evidence="2">
    <location>
        <begin position="49"/>
        <end position="139"/>
    </location>
</feature>
<evidence type="ECO:0000313" key="4">
    <source>
        <dbReference type="Proteomes" id="UP000016936"/>
    </source>
</evidence>
<sequence length="250" mass="27880">MTSQYTDSMLQSYAQQSPPPEPTQMSWSSTQLPVSSSSPASTKRARNLMWTQEMERVLLTSLLEAGEEQGQKEYRSWKKTALEKAKRDVQSVAGWSVVTPQAIKNKIDNWKKNWKIWKHLTLQSGFGVDEYGMVTGDQHALEAYFTAHPEARRFKLKPLQFAKELGQLFSVLTTGGNAVTVDDLINQTTDDTSPSPSSSSEVSSVVGSKRSAPASVTSSSKRRRMVVDQLGRLTTQLSNLVAAMQQDYQR</sequence>
<feature type="region of interest" description="Disordered" evidence="1">
    <location>
        <begin position="1"/>
        <end position="44"/>
    </location>
</feature>